<proteinExistence type="predicted"/>
<dbReference type="PROSITE" id="PS00036">
    <property type="entry name" value="BZIP_BASIC"/>
    <property type="match status" value="1"/>
</dbReference>
<gene>
    <name evidence="3" type="ORF">A1O5_12124</name>
</gene>
<evidence type="ECO:0000313" key="4">
    <source>
        <dbReference type="Proteomes" id="UP000019471"/>
    </source>
</evidence>
<dbReference type="Proteomes" id="UP000019471">
    <property type="component" value="Unassembled WGS sequence"/>
</dbReference>
<dbReference type="GO" id="GO:0003700">
    <property type="term" value="F:DNA-binding transcription factor activity"/>
    <property type="evidence" value="ECO:0007669"/>
    <property type="project" value="InterPro"/>
</dbReference>
<comment type="caution">
    <text evidence="3">The sequence shown here is derived from an EMBL/GenBank/DDBJ whole genome shotgun (WGS) entry which is preliminary data.</text>
</comment>
<dbReference type="EMBL" id="AMGX01000031">
    <property type="protein sequence ID" value="EXJ59499.1"/>
    <property type="molecule type" value="Genomic_DNA"/>
</dbReference>
<evidence type="ECO:0000256" key="1">
    <source>
        <dbReference type="SAM" id="MobiDB-lite"/>
    </source>
</evidence>
<organism evidence="3 4">
    <name type="scientific">Cladophialophora psammophila CBS 110553</name>
    <dbReference type="NCBI Taxonomy" id="1182543"/>
    <lineage>
        <taxon>Eukaryota</taxon>
        <taxon>Fungi</taxon>
        <taxon>Dikarya</taxon>
        <taxon>Ascomycota</taxon>
        <taxon>Pezizomycotina</taxon>
        <taxon>Eurotiomycetes</taxon>
        <taxon>Chaetothyriomycetidae</taxon>
        <taxon>Chaetothyriales</taxon>
        <taxon>Herpotrichiellaceae</taxon>
        <taxon>Cladophialophora</taxon>
    </lineage>
</organism>
<sequence>MDACSQELVHTINDAMSNVDDVTWLFTSEVEQQRTTPDMEMGFHPHGRLLDDEILVSCVCSEPPGSYCVCPPSSSVFGYNPEDLEQLPVQGIHGDPNDFVFTVTAPQDQKDTKPPVSTRKERRRQQNRAAQFRHREKRNRFLRETLRSIEALNEELRQTRAQRDYFRLMYEGLETQMLGIKSQSNSRLPSDSPFPN</sequence>
<evidence type="ECO:0000313" key="3">
    <source>
        <dbReference type="EMBL" id="EXJ59499.1"/>
    </source>
</evidence>
<evidence type="ECO:0000259" key="2">
    <source>
        <dbReference type="PROSITE" id="PS00036"/>
    </source>
</evidence>
<name>W9WM33_9EURO</name>
<dbReference type="GeneID" id="19196810"/>
<dbReference type="CDD" id="cd14688">
    <property type="entry name" value="bZIP_YAP"/>
    <property type="match status" value="1"/>
</dbReference>
<protein>
    <recommendedName>
        <fullName evidence="2">BZIP domain-containing protein</fullName>
    </recommendedName>
</protein>
<feature type="compositionally biased region" description="Basic residues" evidence="1">
    <location>
        <begin position="120"/>
        <end position="137"/>
    </location>
</feature>
<keyword evidence="4" id="KW-1185">Reference proteome</keyword>
<feature type="region of interest" description="Disordered" evidence="1">
    <location>
        <begin position="105"/>
        <end position="137"/>
    </location>
</feature>
<accession>W9WM33</accession>
<dbReference type="AlphaFoldDB" id="W9WM33"/>
<feature type="domain" description="BZIP" evidence="2">
    <location>
        <begin position="122"/>
        <end position="137"/>
    </location>
</feature>
<dbReference type="RefSeq" id="XP_007750883.1">
    <property type="nucleotide sequence ID" value="XM_007752693.1"/>
</dbReference>
<dbReference type="InterPro" id="IPR004827">
    <property type="entry name" value="bZIP"/>
</dbReference>
<dbReference type="HOGENOM" id="CLU_1390088_0_0_1"/>
<dbReference type="OrthoDB" id="4151049at2759"/>
<reference evidence="3 4" key="1">
    <citation type="submission" date="2013-03" db="EMBL/GenBank/DDBJ databases">
        <title>The Genome Sequence of Cladophialophora psammophila CBS 110553.</title>
        <authorList>
            <consortium name="The Broad Institute Genomics Platform"/>
            <person name="Cuomo C."/>
            <person name="de Hoog S."/>
            <person name="Gorbushina A."/>
            <person name="Walker B."/>
            <person name="Young S.K."/>
            <person name="Zeng Q."/>
            <person name="Gargeya S."/>
            <person name="Fitzgerald M."/>
            <person name="Haas B."/>
            <person name="Abouelleil A."/>
            <person name="Allen A.W."/>
            <person name="Alvarado L."/>
            <person name="Arachchi H.M."/>
            <person name="Berlin A.M."/>
            <person name="Chapman S.B."/>
            <person name="Gainer-Dewar J."/>
            <person name="Goldberg J."/>
            <person name="Griggs A."/>
            <person name="Gujja S."/>
            <person name="Hansen M."/>
            <person name="Howarth C."/>
            <person name="Imamovic A."/>
            <person name="Ireland A."/>
            <person name="Larimer J."/>
            <person name="McCowan C."/>
            <person name="Murphy C."/>
            <person name="Pearson M."/>
            <person name="Poon T.W."/>
            <person name="Priest M."/>
            <person name="Roberts A."/>
            <person name="Saif S."/>
            <person name="Shea T."/>
            <person name="Sisk P."/>
            <person name="Sykes S."/>
            <person name="Wortman J."/>
            <person name="Nusbaum C."/>
            <person name="Birren B."/>
        </authorList>
    </citation>
    <scope>NUCLEOTIDE SEQUENCE [LARGE SCALE GENOMIC DNA]</scope>
    <source>
        <strain evidence="3 4">CBS 110553</strain>
    </source>
</reference>
<dbReference type="Gene3D" id="1.20.5.170">
    <property type="match status" value="1"/>
</dbReference>